<protein>
    <recommendedName>
        <fullName evidence="5">Probable membrane transporter protein</fullName>
    </recommendedName>
</protein>
<sequence>MSPLLIAGICAVMVGTSFLSGVFGMAGGMVLIGVLLTVLPVQTAMALHAVTQIASNAWRAMLWWRHVRWRPVAAYLVGCAIALAVWTIWLFVPSKPLALLFLGVTPFLARLIPEGRRLTPHSFPHGVTIGVTCMSLLLLTGVAGPLLDQYFLGGTLERRQIIATKSTCQIFGHGIKLLYFGALIDQVGTVDPTLAGLAIASAMLGTLLSKKVLEAMSDTTYRRWAGHLITAVSGFYVIQGSWLLATG</sequence>
<feature type="transmembrane region" description="Helical" evidence="5">
    <location>
        <begin position="225"/>
        <end position="245"/>
    </location>
</feature>
<dbReference type="EMBL" id="BMZS01000001">
    <property type="protein sequence ID" value="GHD41560.1"/>
    <property type="molecule type" value="Genomic_DNA"/>
</dbReference>
<feature type="transmembrane region" description="Helical" evidence="5">
    <location>
        <begin position="29"/>
        <end position="51"/>
    </location>
</feature>
<comment type="caution">
    <text evidence="6">The sequence shown here is derived from an EMBL/GenBank/DDBJ whole genome shotgun (WGS) entry which is preliminary data.</text>
</comment>
<name>A0A918XPU2_9PROT</name>
<dbReference type="RefSeq" id="WP_189987426.1">
    <property type="nucleotide sequence ID" value="NZ_BMZS01000001.1"/>
</dbReference>
<feature type="transmembrane region" description="Helical" evidence="5">
    <location>
        <begin position="125"/>
        <end position="147"/>
    </location>
</feature>
<keyword evidence="2 5" id="KW-0812">Transmembrane</keyword>
<keyword evidence="4 5" id="KW-0472">Membrane</keyword>
<dbReference type="AlphaFoldDB" id="A0A918XPU2"/>
<evidence type="ECO:0000256" key="3">
    <source>
        <dbReference type="ARBA" id="ARBA00022989"/>
    </source>
</evidence>
<evidence type="ECO:0000313" key="6">
    <source>
        <dbReference type="EMBL" id="GHD41560.1"/>
    </source>
</evidence>
<feature type="transmembrane region" description="Helical" evidence="5">
    <location>
        <begin position="72"/>
        <end position="91"/>
    </location>
</feature>
<gene>
    <name evidence="6" type="ORF">GCM10017083_06150</name>
</gene>
<reference evidence="6" key="1">
    <citation type="journal article" date="2014" name="Int. J. Syst. Evol. Microbiol.">
        <title>Complete genome sequence of Corynebacterium casei LMG S-19264T (=DSM 44701T), isolated from a smear-ripened cheese.</title>
        <authorList>
            <consortium name="US DOE Joint Genome Institute (JGI-PGF)"/>
            <person name="Walter F."/>
            <person name="Albersmeier A."/>
            <person name="Kalinowski J."/>
            <person name="Ruckert C."/>
        </authorList>
    </citation>
    <scope>NUCLEOTIDE SEQUENCE</scope>
    <source>
        <strain evidence="6">KCTC 42651</strain>
    </source>
</reference>
<comment type="similarity">
    <text evidence="5">Belongs to the 4-toluene sulfonate uptake permease (TSUP) (TC 2.A.102) family.</text>
</comment>
<evidence type="ECO:0000256" key="2">
    <source>
        <dbReference type="ARBA" id="ARBA00022692"/>
    </source>
</evidence>
<accession>A0A918XPU2</accession>
<organism evidence="6 7">
    <name type="scientific">Thalassobaculum fulvum</name>
    <dbReference type="NCBI Taxonomy" id="1633335"/>
    <lineage>
        <taxon>Bacteria</taxon>
        <taxon>Pseudomonadati</taxon>
        <taxon>Pseudomonadota</taxon>
        <taxon>Alphaproteobacteria</taxon>
        <taxon>Rhodospirillales</taxon>
        <taxon>Thalassobaculaceae</taxon>
        <taxon>Thalassobaculum</taxon>
    </lineage>
</organism>
<comment type="subcellular location">
    <subcellularLocation>
        <location evidence="5">Cell membrane</location>
        <topology evidence="5">Multi-pass membrane protein</topology>
    </subcellularLocation>
    <subcellularLocation>
        <location evidence="1">Membrane</location>
        <topology evidence="1">Multi-pass membrane protein</topology>
    </subcellularLocation>
</comment>
<dbReference type="GO" id="GO:0005886">
    <property type="term" value="C:plasma membrane"/>
    <property type="evidence" value="ECO:0007669"/>
    <property type="project" value="UniProtKB-SubCell"/>
</dbReference>
<dbReference type="Proteomes" id="UP000630353">
    <property type="component" value="Unassembled WGS sequence"/>
</dbReference>
<keyword evidence="5" id="KW-1003">Cell membrane</keyword>
<proteinExistence type="inferred from homology"/>
<evidence type="ECO:0000313" key="7">
    <source>
        <dbReference type="Proteomes" id="UP000630353"/>
    </source>
</evidence>
<dbReference type="InterPro" id="IPR002781">
    <property type="entry name" value="TM_pro_TauE-like"/>
</dbReference>
<reference evidence="6" key="2">
    <citation type="submission" date="2020-09" db="EMBL/GenBank/DDBJ databases">
        <authorList>
            <person name="Sun Q."/>
            <person name="Kim S."/>
        </authorList>
    </citation>
    <scope>NUCLEOTIDE SEQUENCE</scope>
    <source>
        <strain evidence="6">KCTC 42651</strain>
    </source>
</reference>
<keyword evidence="3 5" id="KW-1133">Transmembrane helix</keyword>
<dbReference type="Pfam" id="PF01925">
    <property type="entry name" value="TauE"/>
    <property type="match status" value="1"/>
</dbReference>
<evidence type="ECO:0000256" key="1">
    <source>
        <dbReference type="ARBA" id="ARBA00004141"/>
    </source>
</evidence>
<evidence type="ECO:0000256" key="4">
    <source>
        <dbReference type="ARBA" id="ARBA00023136"/>
    </source>
</evidence>
<evidence type="ECO:0000256" key="5">
    <source>
        <dbReference type="RuleBase" id="RU363041"/>
    </source>
</evidence>
<keyword evidence="7" id="KW-1185">Reference proteome</keyword>